<reference evidence="6" key="1">
    <citation type="submission" date="2022-10" db="EMBL/GenBank/DDBJ databases">
        <title>The complete genomes of actinobacterial strains from the NBC collection.</title>
        <authorList>
            <person name="Joergensen T.S."/>
            <person name="Alvarez Arevalo M."/>
            <person name="Sterndorff E.B."/>
            <person name="Faurdal D."/>
            <person name="Vuksanovic O."/>
            <person name="Mourched A.-S."/>
            <person name="Charusanti P."/>
            <person name="Shaw S."/>
            <person name="Blin K."/>
            <person name="Weber T."/>
        </authorList>
    </citation>
    <scope>NUCLEOTIDE SEQUENCE</scope>
    <source>
        <strain evidence="6">NBC_01432</strain>
    </source>
</reference>
<dbReference type="RefSeq" id="WP_329077884.1">
    <property type="nucleotide sequence ID" value="NZ_CP109495.1"/>
</dbReference>
<keyword evidence="4" id="KW-0862">Zinc</keyword>
<proteinExistence type="inferred from homology"/>
<organism evidence="6 7">
    <name type="scientific">Streptomyces niveus</name>
    <name type="common">Streptomyces spheroides</name>
    <dbReference type="NCBI Taxonomy" id="193462"/>
    <lineage>
        <taxon>Bacteria</taxon>
        <taxon>Bacillati</taxon>
        <taxon>Actinomycetota</taxon>
        <taxon>Actinomycetes</taxon>
        <taxon>Kitasatosporales</taxon>
        <taxon>Streptomycetaceae</taxon>
        <taxon>Streptomyces</taxon>
    </lineage>
</organism>
<dbReference type="PANTHER" id="PTHR11644">
    <property type="entry name" value="CYTIDINE DEAMINASE"/>
    <property type="match status" value="1"/>
</dbReference>
<dbReference type="CDD" id="cd01283">
    <property type="entry name" value="cytidine_deaminase"/>
    <property type="match status" value="1"/>
</dbReference>
<dbReference type="Pfam" id="PF00383">
    <property type="entry name" value="dCMP_cyt_deam_1"/>
    <property type="match status" value="1"/>
</dbReference>
<dbReference type="InterPro" id="IPR016193">
    <property type="entry name" value="Cytidine_deaminase-like"/>
</dbReference>
<evidence type="ECO:0000256" key="2">
    <source>
        <dbReference type="ARBA" id="ARBA00022723"/>
    </source>
</evidence>
<evidence type="ECO:0000313" key="7">
    <source>
        <dbReference type="Proteomes" id="UP001432209"/>
    </source>
</evidence>
<keyword evidence="7" id="KW-1185">Reference proteome</keyword>
<dbReference type="EMBL" id="CP109495">
    <property type="protein sequence ID" value="WUX54265.1"/>
    <property type="molecule type" value="Genomic_DNA"/>
</dbReference>
<feature type="domain" description="CMP/dCMP-type deaminase" evidence="5">
    <location>
        <begin position="7"/>
        <end position="131"/>
    </location>
</feature>
<keyword evidence="3" id="KW-0378">Hydrolase</keyword>
<dbReference type="InterPro" id="IPR002125">
    <property type="entry name" value="CMP_dCMP_dom"/>
</dbReference>
<evidence type="ECO:0000256" key="3">
    <source>
        <dbReference type="ARBA" id="ARBA00022801"/>
    </source>
</evidence>
<sequence>MTADLGPGLDHELIDAATRLVEAHARNDDHTMACAARDRDGRIITGLNVYHFTGGPCAELVTIGAAAAVGAYDLVTVVAVGNEGRGVRSPCGRCRQVLLDYFPHIEVVVDTENGLRAVPVRELLPYAYETPADDDATSESAG</sequence>
<dbReference type="SUPFAM" id="SSF53927">
    <property type="entry name" value="Cytidine deaminase-like"/>
    <property type="match status" value="1"/>
</dbReference>
<dbReference type="InterPro" id="IPR016192">
    <property type="entry name" value="APOBEC/CMP_deaminase_Zn-bd"/>
</dbReference>
<comment type="similarity">
    <text evidence="1">Belongs to the cytidine and deoxycytidylate deaminase family.</text>
</comment>
<keyword evidence="2" id="KW-0479">Metal-binding</keyword>
<gene>
    <name evidence="6" type="ORF">OG442_23430</name>
</gene>
<evidence type="ECO:0000256" key="1">
    <source>
        <dbReference type="ARBA" id="ARBA00006576"/>
    </source>
</evidence>
<dbReference type="Gene3D" id="3.40.140.10">
    <property type="entry name" value="Cytidine Deaminase, domain 2"/>
    <property type="match status" value="1"/>
</dbReference>
<evidence type="ECO:0000259" key="5">
    <source>
        <dbReference type="PROSITE" id="PS51747"/>
    </source>
</evidence>
<accession>A0ABZ2A6C7</accession>
<dbReference type="InterPro" id="IPR050202">
    <property type="entry name" value="Cyt/Deoxycyt_deaminase"/>
</dbReference>
<name>A0ABZ2A6C7_STRNV</name>
<evidence type="ECO:0000256" key="4">
    <source>
        <dbReference type="ARBA" id="ARBA00022833"/>
    </source>
</evidence>
<dbReference type="Proteomes" id="UP001432209">
    <property type="component" value="Chromosome"/>
</dbReference>
<dbReference type="PROSITE" id="PS51747">
    <property type="entry name" value="CYT_DCMP_DEAMINASES_2"/>
    <property type="match status" value="1"/>
</dbReference>
<dbReference type="PANTHER" id="PTHR11644:SF2">
    <property type="entry name" value="CYTIDINE DEAMINASE"/>
    <property type="match status" value="1"/>
</dbReference>
<evidence type="ECO:0000313" key="6">
    <source>
        <dbReference type="EMBL" id="WUX54265.1"/>
    </source>
</evidence>
<dbReference type="PROSITE" id="PS00903">
    <property type="entry name" value="CYT_DCMP_DEAMINASES_1"/>
    <property type="match status" value="1"/>
</dbReference>
<protein>
    <submittedName>
        <fullName evidence="6">Cytidine deaminase</fullName>
    </submittedName>
</protein>